<name>Q5KNH9_CRYD1</name>
<dbReference type="HOGENOM" id="CLU_012622_1_0_1"/>
<dbReference type="eggNOG" id="KOG4592">
    <property type="taxonomic scope" value="Eukaryota"/>
</dbReference>
<dbReference type="VEuPathDB" id="FungiDB:CNA06430"/>
<gene>
    <name evidence="9" type="ordered locus">CNA06430</name>
</gene>
<dbReference type="RefSeq" id="XP_567212.1">
    <property type="nucleotide sequence ID" value="XM_567212.2"/>
</dbReference>
<keyword evidence="5" id="KW-0694">RNA-binding</keyword>
<comment type="similarity">
    <text evidence="3">Belongs to the PAT1 family.</text>
</comment>
<protein>
    <submittedName>
        <fullName evidence="9">Cytosolic small ribosomal subunit protein, putative</fullName>
    </submittedName>
</protein>
<dbReference type="PANTHER" id="PTHR21551:SF0">
    <property type="entry name" value="PROTEIN ASSOCIATED WITH TOPO II RELATED-1, ISOFORM A"/>
    <property type="match status" value="1"/>
</dbReference>
<dbReference type="GeneID" id="3253559"/>
<evidence type="ECO:0000256" key="6">
    <source>
        <dbReference type="ARBA" id="ARBA00023242"/>
    </source>
</evidence>
<proteinExistence type="inferred from homology"/>
<sequence>MSGGFFGFDTALPEHRQAADRPNDAADTSKFQNASSLLNPFNLEAPEDEEMEVYTWGQGLDKDVEAADELNDATFGVDVNAIRGGQFSFGNEESFSSPAKPSKQSQSQRGPIASTASRYRPKVAADPFAFSEDDFYASRPVKKTQPKPKTKSSAEPVWTKPAGQVTSWGAAPSSTVKPSLGSNHAQVEAPGHIKSLEEIEAEFASMPAPSAAQAQAAFQAPAQLSGPPPANAVVTLEELERQMMEEVPQPLAQHQAQQQGPPREVTPTQIPGLAQSGYASQKAVLDSMFPDLGKSPGPVPPGQQQGQTRQSPAPIVPSHEELARQEHFQKVFEAKVQAMSKYNNLMGSSDKDFITRIQLSQLATSDPYISDFYAQVFSAMERSRRAHESGQMDRPTVVQIAAGFGFGVGGPSGNRFGKMGQNTMQKLSTQVKKLVESRTAHQKSTNTAALQGALGRVTRGGAAAPRPVLAIPTNTKLENRPASHLNQSTGIQRPPLTRKQIMYALEDLYTDVLELEQFRREAPPSTSVDDIEIWNAKCQVKVDQIWAKLMVQEPIEVSNPHPFISLLNPPKGQRILGRIILQLPDQKIYTLLSLLVVKFHQLDVVARAPPPPVTDASLLTKADRLDRAKREADTDGFLYNLVPAMDMAINKCKLGLLGGLLVAAVQRLDVVKIASTRPGVVLFTALLSKAQSLIRAPPPDPLNPHSGTHPDQIELEHFPRQFSVFLDALLPSLPDLFPSSIAAKHAFGPSAYLMSGENLPEKEGLEMERREAEVWGLAAALAVNSAEEEQTALVAALREKILHTVQGARNPMVGPVRAEMKLRNVNMFLNGLGLDAAMIE</sequence>
<dbReference type="GO" id="GO:0003723">
    <property type="term" value="F:RNA binding"/>
    <property type="evidence" value="ECO:0000318"/>
    <property type="project" value="GO_Central"/>
</dbReference>
<keyword evidence="10" id="KW-1185">Reference proteome</keyword>
<dbReference type="Pfam" id="PF09770">
    <property type="entry name" value="PAT1"/>
    <property type="match status" value="1"/>
</dbReference>
<feature type="compositionally biased region" description="Low complexity" evidence="7">
    <location>
        <begin position="248"/>
        <end position="262"/>
    </location>
</feature>
<evidence type="ECO:0000256" key="2">
    <source>
        <dbReference type="ARBA" id="ARBA00004201"/>
    </source>
</evidence>
<dbReference type="GO" id="GO:0000290">
    <property type="term" value="P:deadenylation-dependent decapping of nuclear-transcribed mRNA"/>
    <property type="evidence" value="ECO:0000318"/>
    <property type="project" value="GO_Central"/>
</dbReference>
<feature type="region of interest" description="Disordered" evidence="7">
    <location>
        <begin position="90"/>
        <end position="120"/>
    </location>
</feature>
<dbReference type="OrthoDB" id="74835at2759"/>
<feature type="region of interest" description="Disordered" evidence="7">
    <location>
        <begin position="246"/>
        <end position="271"/>
    </location>
</feature>
<dbReference type="InterPro" id="IPR019167">
    <property type="entry name" value="PAT1_dom"/>
</dbReference>
<dbReference type="STRING" id="214684.Q5KNH9"/>
<feature type="region of interest" description="Disordered" evidence="7">
    <location>
        <begin position="288"/>
        <end position="314"/>
    </location>
</feature>
<dbReference type="KEGG" id="cne:CNA06430"/>
<dbReference type="PaxDb" id="214684-Q5KNH9"/>
<evidence type="ECO:0000256" key="7">
    <source>
        <dbReference type="SAM" id="MobiDB-lite"/>
    </source>
</evidence>
<feature type="compositionally biased region" description="Polar residues" evidence="7">
    <location>
        <begin position="29"/>
        <end position="39"/>
    </location>
</feature>
<evidence type="ECO:0000256" key="5">
    <source>
        <dbReference type="ARBA" id="ARBA00022884"/>
    </source>
</evidence>
<dbReference type="InParanoid" id="Q5KNH9"/>
<feature type="region of interest" description="Disordered" evidence="7">
    <location>
        <begin position="135"/>
        <end position="232"/>
    </location>
</feature>
<evidence type="ECO:0000313" key="10">
    <source>
        <dbReference type="Proteomes" id="UP000002149"/>
    </source>
</evidence>
<dbReference type="GO" id="GO:0000932">
    <property type="term" value="C:P-body"/>
    <property type="evidence" value="ECO:0000318"/>
    <property type="project" value="GO_Central"/>
</dbReference>
<dbReference type="EMBL" id="AE017341">
    <property type="protein sequence ID" value="AAW41393.1"/>
    <property type="molecule type" value="Genomic_DNA"/>
</dbReference>
<keyword evidence="6" id="KW-0539">Nucleus</keyword>
<dbReference type="GO" id="GO:0033962">
    <property type="term" value="P:P-body assembly"/>
    <property type="evidence" value="ECO:0000318"/>
    <property type="project" value="GO_Central"/>
</dbReference>
<evidence type="ECO:0000256" key="1">
    <source>
        <dbReference type="ARBA" id="ARBA00004123"/>
    </source>
</evidence>
<feature type="compositionally biased region" description="Basic and acidic residues" evidence="7">
    <location>
        <begin position="12"/>
        <end position="24"/>
    </location>
</feature>
<reference evidence="9 10" key="1">
    <citation type="journal article" date="2005" name="Science">
        <title>The genome of the basidiomycetous yeast and human pathogen Cryptococcus neoformans.</title>
        <authorList>
            <person name="Loftus B.J."/>
            <person name="Fung E."/>
            <person name="Roncaglia P."/>
            <person name="Rowley D."/>
            <person name="Amedeo P."/>
            <person name="Bruno D."/>
            <person name="Vamathevan J."/>
            <person name="Miranda M."/>
            <person name="Anderson I.J."/>
            <person name="Fraser J.A."/>
            <person name="Allen J.E."/>
            <person name="Bosdet I.E."/>
            <person name="Brent M.R."/>
            <person name="Chiu R."/>
            <person name="Doering T.L."/>
            <person name="Donlin M.J."/>
            <person name="D'Souza C.A."/>
            <person name="Fox D.S."/>
            <person name="Grinberg V."/>
            <person name="Fu J."/>
            <person name="Fukushima M."/>
            <person name="Haas B.J."/>
            <person name="Huang J.C."/>
            <person name="Janbon G."/>
            <person name="Jones S.J."/>
            <person name="Koo H.L."/>
            <person name="Krzywinski M.I."/>
            <person name="Kwon-Chung J.K."/>
            <person name="Lengeler K.B."/>
            <person name="Maiti R."/>
            <person name="Marra M.A."/>
            <person name="Marra R.E."/>
            <person name="Mathewson C.A."/>
            <person name="Mitchell T.G."/>
            <person name="Pertea M."/>
            <person name="Riggs F.R."/>
            <person name="Salzberg S.L."/>
            <person name="Schein J.E."/>
            <person name="Shvartsbeyn A."/>
            <person name="Shin H."/>
            <person name="Shumway M."/>
            <person name="Specht C.A."/>
            <person name="Suh B.B."/>
            <person name="Tenney A."/>
            <person name="Utterback T.R."/>
            <person name="Wickes B.L."/>
            <person name="Wortman J.R."/>
            <person name="Wye N.H."/>
            <person name="Kronstad J.W."/>
            <person name="Lodge J.K."/>
            <person name="Heitman J."/>
            <person name="Davis R.W."/>
            <person name="Fraser C.M."/>
            <person name="Hyman R.W."/>
        </authorList>
    </citation>
    <scope>NUCLEOTIDE SEQUENCE [LARGE SCALE GENOMIC DNA]</scope>
    <source>
        <strain evidence="10">JEC21 / ATCC MYA-565</strain>
    </source>
</reference>
<evidence type="ECO:0000256" key="4">
    <source>
        <dbReference type="ARBA" id="ARBA00022490"/>
    </source>
</evidence>
<dbReference type="Proteomes" id="UP000002149">
    <property type="component" value="Chromosome 1"/>
</dbReference>
<feature type="compositionally biased region" description="Basic residues" evidence="7">
    <location>
        <begin position="140"/>
        <end position="150"/>
    </location>
</feature>
<evidence type="ECO:0000259" key="8">
    <source>
        <dbReference type="Pfam" id="PF09770"/>
    </source>
</evidence>
<dbReference type="PANTHER" id="PTHR21551">
    <property type="entry name" value="TOPOISOMERASE II-ASSOCIATED PROTEIN PAT1"/>
    <property type="match status" value="1"/>
</dbReference>
<feature type="compositionally biased region" description="Low complexity" evidence="7">
    <location>
        <begin position="203"/>
        <end position="223"/>
    </location>
</feature>
<feature type="compositionally biased region" description="Low complexity" evidence="7">
    <location>
        <begin position="94"/>
        <end position="108"/>
    </location>
</feature>
<dbReference type="InterPro" id="IPR039900">
    <property type="entry name" value="Pat1-like"/>
</dbReference>
<feature type="domain" description="mRNA decay factor PAT1" evidence="8">
    <location>
        <begin position="334"/>
        <end position="836"/>
    </location>
</feature>
<dbReference type="FunCoup" id="Q5KNH9">
    <property type="interactions" value="137"/>
</dbReference>
<feature type="compositionally biased region" description="Polar residues" evidence="7">
    <location>
        <begin position="164"/>
        <end position="185"/>
    </location>
</feature>
<dbReference type="AlphaFoldDB" id="Q5KNH9"/>
<keyword evidence="4" id="KW-0963">Cytoplasm</keyword>
<feature type="region of interest" description="Disordered" evidence="7">
    <location>
        <begin position="1"/>
        <end position="44"/>
    </location>
</feature>
<comment type="subcellular location">
    <subcellularLocation>
        <location evidence="2">Cytoplasm</location>
        <location evidence="2">P-body</location>
    </subcellularLocation>
    <subcellularLocation>
        <location evidence="1">Nucleus</location>
    </subcellularLocation>
</comment>
<feature type="compositionally biased region" description="Low complexity" evidence="7">
    <location>
        <begin position="302"/>
        <end position="313"/>
    </location>
</feature>
<dbReference type="GO" id="GO:0005634">
    <property type="term" value="C:nucleus"/>
    <property type="evidence" value="ECO:0007669"/>
    <property type="project" value="UniProtKB-SubCell"/>
</dbReference>
<dbReference type="OMA" id="YLEHSGH"/>
<accession>Q5KNH9</accession>
<evidence type="ECO:0000313" key="9">
    <source>
        <dbReference type="EMBL" id="AAW41393.1"/>
    </source>
</evidence>
<organism evidence="9 10">
    <name type="scientific">Cryptococcus deneoformans (strain JEC21 / ATCC MYA-565)</name>
    <name type="common">Cryptococcus neoformans var. neoformans serotype D</name>
    <dbReference type="NCBI Taxonomy" id="214684"/>
    <lineage>
        <taxon>Eukaryota</taxon>
        <taxon>Fungi</taxon>
        <taxon>Dikarya</taxon>
        <taxon>Basidiomycota</taxon>
        <taxon>Agaricomycotina</taxon>
        <taxon>Tremellomycetes</taxon>
        <taxon>Tremellales</taxon>
        <taxon>Cryptococcaceae</taxon>
        <taxon>Cryptococcus</taxon>
        <taxon>Cryptococcus neoformans species complex</taxon>
    </lineage>
</organism>
<evidence type="ECO:0000256" key="3">
    <source>
        <dbReference type="ARBA" id="ARBA00009138"/>
    </source>
</evidence>